<organism evidence="5 6">
    <name type="scientific">Tegillarca granosa</name>
    <name type="common">Malaysian cockle</name>
    <name type="synonym">Anadara granosa</name>
    <dbReference type="NCBI Taxonomy" id="220873"/>
    <lineage>
        <taxon>Eukaryota</taxon>
        <taxon>Metazoa</taxon>
        <taxon>Spiralia</taxon>
        <taxon>Lophotrochozoa</taxon>
        <taxon>Mollusca</taxon>
        <taxon>Bivalvia</taxon>
        <taxon>Autobranchia</taxon>
        <taxon>Pteriomorphia</taxon>
        <taxon>Arcoida</taxon>
        <taxon>Arcoidea</taxon>
        <taxon>Arcidae</taxon>
        <taxon>Tegillarca</taxon>
    </lineage>
</organism>
<dbReference type="SUPFAM" id="SSF51735">
    <property type="entry name" value="NAD(P)-binding Rossmann-fold domains"/>
    <property type="match status" value="2"/>
</dbReference>
<dbReference type="InterPro" id="IPR013328">
    <property type="entry name" value="6PGD_dom2"/>
</dbReference>
<sequence length="562" mass="63674">MEDTITTLKEMKVAIIGSGNIGRSFAMCFAASGYKVSMYDIDYSQLHGAMKDIKERLEELEKSGLLRGSLTITQQLQRITATDDFTGCVQGAFFIQTNPPFYVPLVEIVPAPWTDKEVTKRVTDLMKEIGQSPVTIKKEIDGFALNRIKGAIAGECWRLIEEDVISVEDIDKVMTDGLGRRYAFMGPLETAYLNADGFYSYADRYAEMIYSIQKGLGPIVKQEGELLERVQSELEAKIPMDKLKEQRQWRDIRLAGLGLIGRSFAMLFAAAGYQVKIYDIEASQITHALSDIWQQLIELQKIGLLRGSLSIEEQHKRIEGTNDITECAKGAFFVIECVPERIELKTGVHAKIDPVVSDTTIIASSASALIPSKISQNLKHRNRFIVVHPTNPPFYAPLVELVPSPWADSDVVPKTKALVEEIGQSPVVLKKEKEGFVLNRIQYSIIKECFNLVKDDIISVEDVDKVMSEGLGRRYAFIGQMETDYLNADGMRDHSKKFAEMSYRLQKSFKPPIKMEGEILDKIHKDIEKRIPLDKLQERRRWRDKRLAALEKMIRTMGKKTY</sequence>
<dbReference type="Gene3D" id="3.40.50.720">
    <property type="entry name" value="NAD(P)-binding Rossmann-like Domain"/>
    <property type="match status" value="3"/>
</dbReference>
<dbReference type="InterPro" id="IPR008927">
    <property type="entry name" value="6-PGluconate_DH-like_C_sf"/>
</dbReference>
<name>A0ABQ9FF87_TEGGR</name>
<feature type="domain" description="3-hydroxyacyl-CoA dehydrogenase NAD binding" evidence="4">
    <location>
        <begin position="12"/>
        <end position="92"/>
    </location>
</feature>
<feature type="domain" description="3-hydroxyacyl-CoA dehydrogenase C-terminal" evidence="3">
    <location>
        <begin position="142"/>
        <end position="194"/>
    </location>
</feature>
<dbReference type="Pfam" id="PF00725">
    <property type="entry name" value="3HCDH"/>
    <property type="match status" value="2"/>
</dbReference>
<dbReference type="PANTHER" id="PTHR48075">
    <property type="entry name" value="3-HYDROXYACYL-COA DEHYDROGENASE FAMILY PROTEIN"/>
    <property type="match status" value="1"/>
</dbReference>
<gene>
    <name evidence="5" type="ORF">KUTeg_007436</name>
</gene>
<dbReference type="InterPro" id="IPR036291">
    <property type="entry name" value="NAD(P)-bd_dom_sf"/>
</dbReference>
<dbReference type="PROSITE" id="PS00065">
    <property type="entry name" value="D_2_HYDROXYACID_DH_1"/>
    <property type="match status" value="1"/>
</dbReference>
<comment type="similarity">
    <text evidence="1">Belongs to the 3-hydroxyacyl-CoA dehydrogenase family.</text>
</comment>
<dbReference type="EMBL" id="JARBDR010000337">
    <property type="protein sequence ID" value="KAJ8315286.1"/>
    <property type="molecule type" value="Genomic_DNA"/>
</dbReference>
<keyword evidence="2" id="KW-0560">Oxidoreductase</keyword>
<dbReference type="InterPro" id="IPR006176">
    <property type="entry name" value="3-OHacyl-CoA_DH_NAD-bd"/>
</dbReference>
<evidence type="ECO:0000256" key="1">
    <source>
        <dbReference type="ARBA" id="ARBA00009463"/>
    </source>
</evidence>
<evidence type="ECO:0000256" key="2">
    <source>
        <dbReference type="ARBA" id="ARBA00023002"/>
    </source>
</evidence>
<keyword evidence="6" id="KW-1185">Reference proteome</keyword>
<feature type="domain" description="3-hydroxyacyl-CoA dehydrogenase NAD binding" evidence="4">
    <location>
        <begin position="97"/>
        <end position="138"/>
    </location>
</feature>
<dbReference type="PANTHER" id="PTHR48075:SF1">
    <property type="entry name" value="LAMBDA-CRYSTALLIN HOMOLOG"/>
    <property type="match status" value="1"/>
</dbReference>
<reference evidence="5 6" key="1">
    <citation type="submission" date="2022-12" db="EMBL/GenBank/DDBJ databases">
        <title>Chromosome-level genome of Tegillarca granosa.</title>
        <authorList>
            <person name="Kim J."/>
        </authorList>
    </citation>
    <scope>NUCLEOTIDE SEQUENCE [LARGE SCALE GENOMIC DNA]</scope>
    <source>
        <strain evidence="5">Teg-2019</strain>
        <tissue evidence="5">Adductor muscle</tissue>
    </source>
</reference>
<evidence type="ECO:0008006" key="7">
    <source>
        <dbReference type="Google" id="ProtNLM"/>
    </source>
</evidence>
<dbReference type="Proteomes" id="UP001217089">
    <property type="component" value="Unassembled WGS sequence"/>
</dbReference>
<evidence type="ECO:0000313" key="6">
    <source>
        <dbReference type="Proteomes" id="UP001217089"/>
    </source>
</evidence>
<evidence type="ECO:0000313" key="5">
    <source>
        <dbReference type="EMBL" id="KAJ8315286.1"/>
    </source>
</evidence>
<evidence type="ECO:0000259" key="4">
    <source>
        <dbReference type="Pfam" id="PF02737"/>
    </source>
</evidence>
<evidence type="ECO:0000259" key="3">
    <source>
        <dbReference type="Pfam" id="PF00725"/>
    </source>
</evidence>
<comment type="caution">
    <text evidence="5">The sequence shown here is derived from an EMBL/GenBank/DDBJ whole genome shotgun (WGS) entry which is preliminary data.</text>
</comment>
<dbReference type="InterPro" id="IPR029752">
    <property type="entry name" value="D-isomer_DH_CS1"/>
</dbReference>
<feature type="domain" description="3-hydroxyacyl-CoA dehydrogenase NAD binding" evidence="4">
    <location>
        <begin position="255"/>
        <end position="430"/>
    </location>
</feature>
<accession>A0ABQ9FF87</accession>
<dbReference type="Pfam" id="PF02737">
    <property type="entry name" value="3HCDH_N"/>
    <property type="match status" value="3"/>
</dbReference>
<proteinExistence type="inferred from homology"/>
<dbReference type="InterPro" id="IPR006108">
    <property type="entry name" value="3HC_DH_C"/>
</dbReference>
<dbReference type="SUPFAM" id="SSF48179">
    <property type="entry name" value="6-phosphogluconate dehydrogenase C-terminal domain-like"/>
    <property type="match status" value="2"/>
</dbReference>
<feature type="domain" description="3-hydroxyacyl-CoA dehydrogenase C-terminal" evidence="3">
    <location>
        <begin position="435"/>
        <end position="500"/>
    </location>
</feature>
<protein>
    <recommendedName>
        <fullName evidence="7">3-hydroxyacyl-CoA dehydrogenase family protein</fullName>
    </recommendedName>
</protein>
<dbReference type="Gene3D" id="1.10.1040.10">
    <property type="entry name" value="N-(1-d-carboxylethyl)-l-norvaline Dehydrogenase, domain 2"/>
    <property type="match status" value="2"/>
</dbReference>